<dbReference type="RefSeq" id="WP_126471151.1">
    <property type="nucleotide sequence ID" value="NZ_RXOE01000003.1"/>
</dbReference>
<name>A0A3S0J7N1_9BURK</name>
<gene>
    <name evidence="1" type="ORF">EJP69_15000</name>
</gene>
<dbReference type="AlphaFoldDB" id="A0A3S0J7N1"/>
<evidence type="ECO:0000313" key="1">
    <source>
        <dbReference type="EMBL" id="RTQ33680.1"/>
    </source>
</evidence>
<evidence type="ECO:0000313" key="2">
    <source>
        <dbReference type="Proteomes" id="UP000267418"/>
    </source>
</evidence>
<accession>A0A3S0J7N1</accession>
<proteinExistence type="predicted"/>
<organism evidence="1 2">
    <name type="scientific">Variovorax gossypii</name>
    <dbReference type="NCBI Taxonomy" id="1679495"/>
    <lineage>
        <taxon>Bacteria</taxon>
        <taxon>Pseudomonadati</taxon>
        <taxon>Pseudomonadota</taxon>
        <taxon>Betaproteobacteria</taxon>
        <taxon>Burkholderiales</taxon>
        <taxon>Comamonadaceae</taxon>
        <taxon>Variovorax</taxon>
    </lineage>
</organism>
<reference evidence="1 2" key="1">
    <citation type="submission" date="2018-12" db="EMBL/GenBank/DDBJ databases">
        <title>The genome of Variovorax gossypii DSM 100435.</title>
        <authorList>
            <person name="Gao J."/>
            <person name="Sun J."/>
        </authorList>
    </citation>
    <scope>NUCLEOTIDE SEQUENCE [LARGE SCALE GENOMIC DNA]</scope>
    <source>
        <strain evidence="1 2">DSM 100435</strain>
    </source>
</reference>
<dbReference type="OrthoDB" id="9052589at2"/>
<dbReference type="EMBL" id="RXOE01000003">
    <property type="protein sequence ID" value="RTQ33680.1"/>
    <property type="molecule type" value="Genomic_DNA"/>
</dbReference>
<sequence length="356" mass="39425">MREDFSPEVIRSLKTRAGNVCSFPNCHAPTSGPSQESGTQTANTGVAAHICAASQGKGARRRLDLSKFDKSLLSDYSNGIWMCETHAKLIDTDEVRFTTEMLGRWRELAELRASLSQETGRSVQVHLRQGHEVPLAVVKRSITQIGLDVMNDMCDAVLDSCIVDVWGKDIGYAVRDVVAELMDNAFKHGGARQFNLDIDLNRILIRSDDGPYSFGQLLADVQHHGGQQAAASLMKLNDRLITSYRREDNRNVLEIAFITSSEQVLRTTVCSVDYGDFMRTLEVEDQLPAMYSNCETIYVVMGPRQHLVPSFARKLSDHLRTLAAAQKRIVLIGSAISEGVVLTLKGAFPDLQVVQV</sequence>
<dbReference type="Proteomes" id="UP000267418">
    <property type="component" value="Unassembled WGS sequence"/>
</dbReference>
<keyword evidence="2" id="KW-1185">Reference proteome</keyword>
<comment type="caution">
    <text evidence="1">The sequence shown here is derived from an EMBL/GenBank/DDBJ whole genome shotgun (WGS) entry which is preliminary data.</text>
</comment>
<protein>
    <submittedName>
        <fullName evidence="1">Uncharacterized protein</fullName>
    </submittedName>
</protein>